<keyword evidence="8" id="KW-0443">Lipid metabolism</keyword>
<evidence type="ECO:0000256" key="13">
    <source>
        <dbReference type="RuleBase" id="RU003694"/>
    </source>
</evidence>
<dbReference type="Pfam" id="PF02801">
    <property type="entry name" value="Ketoacyl-synt_C"/>
    <property type="match status" value="1"/>
</dbReference>
<dbReference type="SMART" id="SM00825">
    <property type="entry name" value="PKS_KS"/>
    <property type="match status" value="1"/>
</dbReference>
<comment type="catalytic activity">
    <reaction evidence="11">
        <text>(9Z)-hexadecenoyl-[ACP] + malonyl-[ACP] + H(+) = 3-oxo-(11Z)-octadecenoyl-[ACP] + holo-[ACP] + CO2</text>
        <dbReference type="Rhea" id="RHEA:55040"/>
        <dbReference type="Rhea" id="RHEA-COMP:9623"/>
        <dbReference type="Rhea" id="RHEA-COMP:9685"/>
        <dbReference type="Rhea" id="RHEA-COMP:10800"/>
        <dbReference type="Rhea" id="RHEA-COMP:14074"/>
        <dbReference type="ChEBI" id="CHEBI:15378"/>
        <dbReference type="ChEBI" id="CHEBI:16526"/>
        <dbReference type="ChEBI" id="CHEBI:64479"/>
        <dbReference type="ChEBI" id="CHEBI:78449"/>
        <dbReference type="ChEBI" id="CHEBI:83989"/>
        <dbReference type="ChEBI" id="CHEBI:138538"/>
        <dbReference type="EC" id="2.3.1.179"/>
    </reaction>
</comment>
<dbReference type="SUPFAM" id="SSF53901">
    <property type="entry name" value="Thiolase-like"/>
    <property type="match status" value="2"/>
</dbReference>
<dbReference type="AlphaFoldDB" id="A0A060R957"/>
<keyword evidence="16" id="KW-1185">Reference proteome</keyword>
<dbReference type="Pfam" id="PF00109">
    <property type="entry name" value="ketoacyl-synt"/>
    <property type="match status" value="1"/>
</dbReference>
<comment type="catalytic activity">
    <reaction evidence="11">
        <text>a fatty acyl-[ACP] + malonyl-[ACP] + H(+) = a 3-oxoacyl-[ACP] + holo-[ACP] + CO2</text>
        <dbReference type="Rhea" id="RHEA:22836"/>
        <dbReference type="Rhea" id="RHEA-COMP:9623"/>
        <dbReference type="Rhea" id="RHEA-COMP:9685"/>
        <dbReference type="Rhea" id="RHEA-COMP:9916"/>
        <dbReference type="Rhea" id="RHEA-COMP:14125"/>
        <dbReference type="ChEBI" id="CHEBI:15378"/>
        <dbReference type="ChEBI" id="CHEBI:16526"/>
        <dbReference type="ChEBI" id="CHEBI:64479"/>
        <dbReference type="ChEBI" id="CHEBI:78449"/>
        <dbReference type="ChEBI" id="CHEBI:78776"/>
        <dbReference type="ChEBI" id="CHEBI:138651"/>
    </reaction>
</comment>
<proteinExistence type="inferred from homology"/>
<dbReference type="NCBIfam" id="TIGR03150">
    <property type="entry name" value="fabF"/>
    <property type="match status" value="1"/>
</dbReference>
<evidence type="ECO:0000259" key="14">
    <source>
        <dbReference type="PROSITE" id="PS52004"/>
    </source>
</evidence>
<evidence type="ECO:0000256" key="5">
    <source>
        <dbReference type="ARBA" id="ARBA00022516"/>
    </source>
</evidence>
<evidence type="ECO:0000256" key="11">
    <source>
        <dbReference type="PIRNR" id="PIRNR000447"/>
    </source>
</evidence>
<organism evidence="15 16">
    <name type="scientific">Mucinivorans hirudinis</name>
    <dbReference type="NCBI Taxonomy" id="1433126"/>
    <lineage>
        <taxon>Bacteria</taxon>
        <taxon>Pseudomonadati</taxon>
        <taxon>Bacteroidota</taxon>
        <taxon>Bacteroidia</taxon>
        <taxon>Bacteroidales</taxon>
        <taxon>Rikenellaceae</taxon>
        <taxon>Mucinivorans</taxon>
    </lineage>
</organism>
<comment type="similarity">
    <text evidence="2 11 13">Belongs to the thiolase-like superfamily. Beta-ketoacyl-ACP synthases family.</text>
</comment>
<dbReference type="InterPro" id="IPR014031">
    <property type="entry name" value="Ketoacyl_synth_C"/>
</dbReference>
<feature type="active site" description="For beta-ketoacyl synthase activity" evidence="12">
    <location>
        <position position="163"/>
    </location>
</feature>
<dbReference type="PROSITE" id="PS52004">
    <property type="entry name" value="KS3_2"/>
    <property type="match status" value="1"/>
</dbReference>
<accession>A0A060R957</accession>
<feature type="domain" description="Ketosynthase family 3 (KS3)" evidence="14">
    <location>
        <begin position="1"/>
        <end position="412"/>
    </location>
</feature>
<evidence type="ECO:0000256" key="8">
    <source>
        <dbReference type="ARBA" id="ARBA00023098"/>
    </source>
</evidence>
<dbReference type="OrthoDB" id="9808669at2"/>
<dbReference type="InterPro" id="IPR020841">
    <property type="entry name" value="PKS_Beta-ketoAc_synthase_dom"/>
</dbReference>
<comment type="function">
    <text evidence="11">Involved in the type II fatty acid elongation cycle. Catalyzes the elongation of a wide range of acyl-ACP by the addition of two carbons from malonyl-ACP to an acyl acceptor. Can efficiently catalyze the conversion of palmitoleoyl-ACP (cis-hexadec-9-enoyl-ACP) to cis-vaccenoyl-ACP (cis-octadec-11-enoyl-ACP), an essential step in the thermal regulation of fatty acid composition.</text>
</comment>
<dbReference type="Proteomes" id="UP000027616">
    <property type="component" value="Chromosome I"/>
</dbReference>
<dbReference type="HOGENOM" id="CLU_000022_69_2_10"/>
<dbReference type="STRING" id="1433126.BN938_2042"/>
<evidence type="ECO:0000256" key="10">
    <source>
        <dbReference type="ARBA" id="ARBA00023315"/>
    </source>
</evidence>
<evidence type="ECO:0000256" key="1">
    <source>
        <dbReference type="ARBA" id="ARBA00005194"/>
    </source>
</evidence>
<dbReference type="KEGG" id="rbc:BN938_2042"/>
<dbReference type="GO" id="GO:0004315">
    <property type="term" value="F:3-oxoacyl-[acyl-carrier-protein] synthase activity"/>
    <property type="evidence" value="ECO:0007669"/>
    <property type="project" value="UniProtKB-UniRule"/>
</dbReference>
<keyword evidence="6 11" id="KW-0808">Transferase</keyword>
<comment type="pathway">
    <text evidence="1 11">Lipid metabolism; fatty acid biosynthesis.</text>
</comment>
<dbReference type="InterPro" id="IPR000794">
    <property type="entry name" value="Beta-ketoacyl_synthase"/>
</dbReference>
<protein>
    <recommendedName>
        <fullName evidence="4 11">3-oxoacyl-[acyl-carrier-protein] synthase 2</fullName>
        <ecNumber evidence="3 11">2.3.1.179</ecNumber>
    </recommendedName>
</protein>
<evidence type="ECO:0000256" key="6">
    <source>
        <dbReference type="ARBA" id="ARBA00022679"/>
    </source>
</evidence>
<dbReference type="PATRIC" id="fig|1433126.3.peg.2015"/>
<keyword evidence="5 11" id="KW-0444">Lipid biosynthesis</keyword>
<gene>
    <name evidence="15" type="ORF">BN938_2042</name>
</gene>
<evidence type="ECO:0000313" key="16">
    <source>
        <dbReference type="Proteomes" id="UP000027616"/>
    </source>
</evidence>
<dbReference type="GO" id="GO:0005829">
    <property type="term" value="C:cytosol"/>
    <property type="evidence" value="ECO:0007669"/>
    <property type="project" value="TreeGrafter"/>
</dbReference>
<dbReference type="NCBIfam" id="NF005589">
    <property type="entry name" value="PRK07314.1"/>
    <property type="match status" value="1"/>
</dbReference>
<evidence type="ECO:0000256" key="2">
    <source>
        <dbReference type="ARBA" id="ARBA00008467"/>
    </source>
</evidence>
<evidence type="ECO:0000256" key="4">
    <source>
        <dbReference type="ARBA" id="ARBA00014657"/>
    </source>
</evidence>
<dbReference type="InterPro" id="IPR017568">
    <property type="entry name" value="3-oxoacyl-ACP_synth-2"/>
</dbReference>
<keyword evidence="10 11" id="KW-0012">Acyltransferase</keyword>
<dbReference type="Gene3D" id="3.40.47.10">
    <property type="match status" value="1"/>
</dbReference>
<dbReference type="PIRSF" id="PIRSF000447">
    <property type="entry name" value="KAS_II"/>
    <property type="match status" value="1"/>
</dbReference>
<dbReference type="PROSITE" id="PS00606">
    <property type="entry name" value="KS3_1"/>
    <property type="match status" value="1"/>
</dbReference>
<reference evidence="15 16" key="1">
    <citation type="journal article" date="2015" name="Genome Announc.">
        <title>Complete Genome Sequence of the Novel Leech Symbiont Mucinivorans hirudinis M3T.</title>
        <authorList>
            <person name="Nelson M.C."/>
            <person name="Bomar L."/>
            <person name="Graf J."/>
        </authorList>
    </citation>
    <scope>NUCLEOTIDE SEQUENCE [LARGE SCALE GENOMIC DNA]</scope>
    <source>
        <strain evidence="16">M3</strain>
    </source>
</reference>
<dbReference type="PANTHER" id="PTHR11712:SF336">
    <property type="entry name" value="3-OXOACYL-[ACYL-CARRIER-PROTEIN] SYNTHASE, MITOCHONDRIAL"/>
    <property type="match status" value="1"/>
</dbReference>
<dbReference type="PANTHER" id="PTHR11712">
    <property type="entry name" value="POLYKETIDE SYNTHASE-RELATED"/>
    <property type="match status" value="1"/>
</dbReference>
<dbReference type="UniPathway" id="UPA00094"/>
<dbReference type="EC" id="2.3.1.179" evidence="3 11"/>
<evidence type="ECO:0000256" key="9">
    <source>
        <dbReference type="ARBA" id="ARBA00023160"/>
    </source>
</evidence>
<dbReference type="eggNOG" id="COG0304">
    <property type="taxonomic scope" value="Bacteria"/>
</dbReference>
<dbReference type="EMBL" id="HG934468">
    <property type="protein sequence ID" value="CDN32115.1"/>
    <property type="molecule type" value="Genomic_DNA"/>
</dbReference>
<sequence length="413" mass="43774">MRRVVVTGLGTINPLGNNIAEYFAALENGVSGAAPITHFDASKFKTQFACEVKDYDANKYFDRKEVKKYDRFAQFAMVASEQAIADSGLDLEKIDLDQAGVIWASGIGGIETFYQEVDNFAKGDGTPRFSPFFIPKMISDIAAGHISMKYGFRGPNYCTVSACASSNHALIDSLNLIRWGKADIIIAGGSEAAINPAGIGGFNAMQALSTRNDSPSTASRPFDAGRDGFVMGEGAGAFVLEEYEHAKARGAKIYAELAGGGMSADAYHLTAPHPEGLGAANSMLNAIKDAGVNSFDIDYINTHGTSTPLGDLAELNAIVKAFGDHAYAMSISATKSMTGHLLGAAAAVEGLAAIMAINKGIIPPTINNEVIDPAIDTRFDLTLNKAKRREVNYALSNTFGFGGHNSTVIFKKV</sequence>
<dbReference type="InterPro" id="IPR014030">
    <property type="entry name" value="Ketoacyl_synth_N"/>
</dbReference>
<evidence type="ECO:0000256" key="12">
    <source>
        <dbReference type="PIRSR" id="PIRSR000447-1"/>
    </source>
</evidence>
<evidence type="ECO:0000256" key="7">
    <source>
        <dbReference type="ARBA" id="ARBA00022832"/>
    </source>
</evidence>
<dbReference type="GO" id="GO:0006633">
    <property type="term" value="P:fatty acid biosynthetic process"/>
    <property type="evidence" value="ECO:0007669"/>
    <property type="project" value="UniProtKB-UniRule"/>
</dbReference>
<dbReference type="CDD" id="cd00834">
    <property type="entry name" value="KAS_I_II"/>
    <property type="match status" value="1"/>
</dbReference>
<name>A0A060R957_9BACT</name>
<keyword evidence="7" id="KW-0276">Fatty acid metabolism</keyword>
<evidence type="ECO:0000313" key="15">
    <source>
        <dbReference type="EMBL" id="CDN32115.1"/>
    </source>
</evidence>
<dbReference type="InterPro" id="IPR016039">
    <property type="entry name" value="Thiolase-like"/>
</dbReference>
<dbReference type="InterPro" id="IPR018201">
    <property type="entry name" value="Ketoacyl_synth_AS"/>
</dbReference>
<dbReference type="FunFam" id="3.40.47.10:FF:000009">
    <property type="entry name" value="3-oxoacyl-[acyl-carrier-protein] synthase 2"/>
    <property type="match status" value="1"/>
</dbReference>
<evidence type="ECO:0000256" key="3">
    <source>
        <dbReference type="ARBA" id="ARBA00012356"/>
    </source>
</evidence>
<keyword evidence="9 11" id="KW-0275">Fatty acid biosynthesis</keyword>